<gene>
    <name evidence="3" type="ORF">KME25_25685</name>
</gene>
<evidence type="ECO:0000259" key="2">
    <source>
        <dbReference type="PROSITE" id="PS50006"/>
    </source>
</evidence>
<evidence type="ECO:0000313" key="4">
    <source>
        <dbReference type="Proteomes" id="UP000753908"/>
    </source>
</evidence>
<evidence type="ECO:0000313" key="3">
    <source>
        <dbReference type="EMBL" id="MBW4547808.1"/>
    </source>
</evidence>
<sequence>MVITVSLRQPHQSTPLQKWTFENEPIIRIGRAVDNHVVLHSSVVSRHHVEIRHIASYWQVINVGNNGTYLNGELITTIPVVDGMIVALATSGPQLQINLGDTAQKPRQKTLLSQHPASQENQAKERDTYLQKPKFSSESFL</sequence>
<dbReference type="InterPro" id="IPR008984">
    <property type="entry name" value="SMAD_FHA_dom_sf"/>
</dbReference>
<dbReference type="Proteomes" id="UP000753908">
    <property type="component" value="Unassembled WGS sequence"/>
</dbReference>
<feature type="compositionally biased region" description="Polar residues" evidence="1">
    <location>
        <begin position="110"/>
        <end position="121"/>
    </location>
</feature>
<reference evidence="3" key="2">
    <citation type="journal article" date="2022" name="Microbiol. Resour. Announc.">
        <title>Metagenome Sequencing to Explore Phylogenomics of Terrestrial Cyanobacteria.</title>
        <authorList>
            <person name="Ward R.D."/>
            <person name="Stajich J.E."/>
            <person name="Johansen J.R."/>
            <person name="Huntemann M."/>
            <person name="Clum A."/>
            <person name="Foster B."/>
            <person name="Foster B."/>
            <person name="Roux S."/>
            <person name="Palaniappan K."/>
            <person name="Varghese N."/>
            <person name="Mukherjee S."/>
            <person name="Reddy T.B.K."/>
            <person name="Daum C."/>
            <person name="Copeland A."/>
            <person name="Chen I.A."/>
            <person name="Ivanova N.N."/>
            <person name="Kyrpides N.C."/>
            <person name="Shapiro N."/>
            <person name="Eloe-Fadrosh E.A."/>
            <person name="Pietrasiak N."/>
        </authorList>
    </citation>
    <scope>NUCLEOTIDE SEQUENCE</scope>
    <source>
        <strain evidence="3">CPER-KK1</strain>
    </source>
</reference>
<accession>A0A951PS43</accession>
<organism evidence="3 4">
    <name type="scientific">Symplocastrum torsivum CPER-KK1</name>
    <dbReference type="NCBI Taxonomy" id="450513"/>
    <lineage>
        <taxon>Bacteria</taxon>
        <taxon>Bacillati</taxon>
        <taxon>Cyanobacteriota</taxon>
        <taxon>Cyanophyceae</taxon>
        <taxon>Oscillatoriophycideae</taxon>
        <taxon>Oscillatoriales</taxon>
        <taxon>Microcoleaceae</taxon>
        <taxon>Symplocastrum</taxon>
    </lineage>
</organism>
<feature type="region of interest" description="Disordered" evidence="1">
    <location>
        <begin position="106"/>
        <end position="141"/>
    </location>
</feature>
<feature type="domain" description="FHA" evidence="2">
    <location>
        <begin position="27"/>
        <end position="75"/>
    </location>
</feature>
<comment type="caution">
    <text evidence="3">The sequence shown here is derived from an EMBL/GenBank/DDBJ whole genome shotgun (WGS) entry which is preliminary data.</text>
</comment>
<evidence type="ECO:0000256" key="1">
    <source>
        <dbReference type="SAM" id="MobiDB-lite"/>
    </source>
</evidence>
<dbReference type="SUPFAM" id="SSF49879">
    <property type="entry name" value="SMAD/FHA domain"/>
    <property type="match status" value="1"/>
</dbReference>
<name>A0A951PS43_9CYAN</name>
<proteinExistence type="predicted"/>
<dbReference type="AlphaFoldDB" id="A0A951PS43"/>
<protein>
    <submittedName>
        <fullName evidence="3">FHA domain-containing protein</fullName>
    </submittedName>
</protein>
<dbReference type="Gene3D" id="2.60.200.20">
    <property type="match status" value="1"/>
</dbReference>
<reference evidence="3" key="1">
    <citation type="submission" date="2021-05" db="EMBL/GenBank/DDBJ databases">
        <authorList>
            <person name="Pietrasiak N."/>
            <person name="Ward R."/>
            <person name="Stajich J.E."/>
            <person name="Kurbessoian T."/>
        </authorList>
    </citation>
    <scope>NUCLEOTIDE SEQUENCE</scope>
    <source>
        <strain evidence="3">CPER-KK1</strain>
    </source>
</reference>
<dbReference type="Pfam" id="PF00498">
    <property type="entry name" value="FHA"/>
    <property type="match status" value="1"/>
</dbReference>
<dbReference type="EMBL" id="JAHHIF010000049">
    <property type="protein sequence ID" value="MBW4547808.1"/>
    <property type="molecule type" value="Genomic_DNA"/>
</dbReference>
<dbReference type="SMART" id="SM00240">
    <property type="entry name" value="FHA"/>
    <property type="match status" value="1"/>
</dbReference>
<dbReference type="InterPro" id="IPR000253">
    <property type="entry name" value="FHA_dom"/>
</dbReference>
<dbReference type="PROSITE" id="PS50006">
    <property type="entry name" value="FHA_DOMAIN"/>
    <property type="match status" value="1"/>
</dbReference>